<reference evidence="1 2" key="1">
    <citation type="submission" date="2022-10" db="EMBL/GenBank/DDBJ databases">
        <authorList>
            <person name="Cortes-Martin A."/>
            <person name="Buttimer C.T.H."/>
            <person name="Hill C."/>
        </authorList>
    </citation>
    <scope>NUCLEOTIDE SEQUENCE [LARGE SCALE GENOMIC DNA]</scope>
</reference>
<dbReference type="EMBL" id="OP744025">
    <property type="protein sequence ID" value="UZZ64435.1"/>
    <property type="molecule type" value="Genomic_DNA"/>
</dbReference>
<keyword evidence="2" id="KW-1185">Reference proteome</keyword>
<proteinExistence type="predicted"/>
<gene>
    <name evidence="1" type="ORF">A54_195</name>
</gene>
<evidence type="ECO:0000313" key="2">
    <source>
        <dbReference type="Proteomes" id="UP001236076"/>
    </source>
</evidence>
<name>A0AAE9PV22_9CAUD</name>
<accession>A0AAE9PV22</accession>
<evidence type="ECO:0000313" key="1">
    <source>
        <dbReference type="EMBL" id="UZZ64435.1"/>
    </source>
</evidence>
<dbReference type="Proteomes" id="UP001236076">
    <property type="component" value="Segment"/>
</dbReference>
<organism evidence="1 2">
    <name type="scientific">Escherichia phage A5-4</name>
    <dbReference type="NCBI Taxonomy" id="2996162"/>
    <lineage>
        <taxon>Viruses</taxon>
        <taxon>Duplodnaviria</taxon>
        <taxon>Heunggongvirae</taxon>
        <taxon>Uroviricota</taxon>
        <taxon>Caudoviricetes</taxon>
        <taxon>Vequintavirinae</taxon>
    </lineage>
</organism>
<protein>
    <submittedName>
        <fullName evidence="1">Uncharacterized protein</fullName>
    </submittedName>
</protein>
<sequence>MKYNELSTDQKTFISEMIDVKGNSFFREAAERVKNWNFVARGFHDFSEDISKFQKTLVMEEYNELYDLGLTKKNRKEIIDALCDLFVVGSYYNFLKGGSENICPADNMGTYNLTSLYRTLDQFIESDNTNGIVMAVVAIMQNSNFNARRALNEVLDSNDSKIPTVKEFTECFYKTYYFFAEADFDLDAMLRLEAEQIELRNRNRYQGVKGSIVKGGDGMDRVVFKDKNGKIMKPITYFEANLEGM</sequence>